<feature type="region of interest" description="Disordered" evidence="1">
    <location>
        <begin position="288"/>
        <end position="418"/>
    </location>
</feature>
<protein>
    <recommendedName>
        <fullName evidence="2">Peptidase C14 caspase domain-containing protein</fullName>
    </recommendedName>
</protein>
<organism evidence="3 4">
    <name type="scientific">Actinoplanes couchii</name>
    <dbReference type="NCBI Taxonomy" id="403638"/>
    <lineage>
        <taxon>Bacteria</taxon>
        <taxon>Bacillati</taxon>
        <taxon>Actinomycetota</taxon>
        <taxon>Actinomycetes</taxon>
        <taxon>Micromonosporales</taxon>
        <taxon>Micromonosporaceae</taxon>
        <taxon>Actinoplanes</taxon>
    </lineage>
</organism>
<sequence>MRLPDPGASAAVLIGCGRYDDMDPLPAVLHNVSDLSDLLTDPRGWALPGDRCTVLAEPATPAAVIDAVRHAAEQATDTLLVYYAGHGLLDDHGCLHLGTGQTRDHQTHTALSYAYLRDAVHQHSRARLDIVVLDCCYSGSALRGPLAGAGTGSYVLTSSAETETSMSPPGARHTAFSGELIDLLRHGLPGTGPFLTFDQVFQHLSERLATRDLPQPQQAVRNSVTGYALYPNRPGSSPGPTTRAQPAIPPRREPRPSKTIRRLALTAILTTSVAAGVAAAPFLIDGPAPNGSPAENPDPPRTSSLAAAPTLTTPPSSRPRRSEPPTTHTGHQAEDATDPRRPTRRHHVPASRSPRPTTSADPKPRKIEIQLTTPGGRDITPNWPEWNPGETSEAHPPQAGSRFWAGPGSRRDQADRPE</sequence>
<feature type="region of interest" description="Disordered" evidence="1">
    <location>
        <begin position="212"/>
        <end position="259"/>
    </location>
</feature>
<feature type="compositionally biased region" description="Low complexity" evidence="1">
    <location>
        <begin position="301"/>
        <end position="315"/>
    </location>
</feature>
<evidence type="ECO:0000313" key="3">
    <source>
        <dbReference type="EMBL" id="GID54244.1"/>
    </source>
</evidence>
<evidence type="ECO:0000256" key="1">
    <source>
        <dbReference type="SAM" id="MobiDB-lite"/>
    </source>
</evidence>
<dbReference type="InterPro" id="IPR011600">
    <property type="entry name" value="Pept_C14_caspase"/>
</dbReference>
<feature type="compositionally biased region" description="Polar residues" evidence="1">
    <location>
        <begin position="215"/>
        <end position="225"/>
    </location>
</feature>
<keyword evidence="4" id="KW-1185">Reference proteome</keyword>
<feature type="domain" description="Peptidase C14 caspase" evidence="2">
    <location>
        <begin position="10"/>
        <end position="215"/>
    </location>
</feature>
<dbReference type="NCBIfam" id="NF047832">
    <property type="entry name" value="caspase_w_EACC1"/>
    <property type="match status" value="1"/>
</dbReference>
<feature type="compositionally biased region" description="Basic and acidic residues" evidence="1">
    <location>
        <begin position="409"/>
        <end position="418"/>
    </location>
</feature>
<evidence type="ECO:0000259" key="2">
    <source>
        <dbReference type="Pfam" id="PF00656"/>
    </source>
</evidence>
<dbReference type="RefSeq" id="WP_203795343.1">
    <property type="nucleotide sequence ID" value="NZ_BAAAQE010000035.1"/>
</dbReference>
<name>A0ABQ3X6Y2_9ACTN</name>
<dbReference type="Pfam" id="PF00656">
    <property type="entry name" value="Peptidase_C14"/>
    <property type="match status" value="1"/>
</dbReference>
<comment type="caution">
    <text evidence="3">The sequence shown here is derived from an EMBL/GenBank/DDBJ whole genome shotgun (WGS) entry which is preliminary data.</text>
</comment>
<accession>A0ABQ3X6Y2</accession>
<dbReference type="Gene3D" id="3.40.50.1460">
    <property type="match status" value="1"/>
</dbReference>
<gene>
    <name evidence="3" type="ORF">Aco03nite_026480</name>
</gene>
<dbReference type="Proteomes" id="UP000612282">
    <property type="component" value="Unassembled WGS sequence"/>
</dbReference>
<feature type="compositionally biased region" description="Basic and acidic residues" evidence="1">
    <location>
        <begin position="331"/>
        <end position="341"/>
    </location>
</feature>
<dbReference type="InterPro" id="IPR029030">
    <property type="entry name" value="Caspase-like_dom_sf"/>
</dbReference>
<evidence type="ECO:0000313" key="4">
    <source>
        <dbReference type="Proteomes" id="UP000612282"/>
    </source>
</evidence>
<dbReference type="EMBL" id="BOMG01000039">
    <property type="protein sequence ID" value="GID54244.1"/>
    <property type="molecule type" value="Genomic_DNA"/>
</dbReference>
<dbReference type="PROSITE" id="PS51257">
    <property type="entry name" value="PROKAR_LIPOPROTEIN"/>
    <property type="match status" value="1"/>
</dbReference>
<proteinExistence type="predicted"/>
<dbReference type="SUPFAM" id="SSF52129">
    <property type="entry name" value="Caspase-like"/>
    <property type="match status" value="1"/>
</dbReference>
<reference evidence="3 4" key="1">
    <citation type="submission" date="2021-01" db="EMBL/GenBank/DDBJ databases">
        <title>Whole genome shotgun sequence of Actinoplanes couchii NBRC 106145.</title>
        <authorList>
            <person name="Komaki H."/>
            <person name="Tamura T."/>
        </authorList>
    </citation>
    <scope>NUCLEOTIDE SEQUENCE [LARGE SCALE GENOMIC DNA]</scope>
    <source>
        <strain evidence="3 4">NBRC 106145</strain>
    </source>
</reference>
<feature type="compositionally biased region" description="Polar residues" evidence="1">
    <location>
        <begin position="234"/>
        <end position="244"/>
    </location>
</feature>